<gene>
    <name evidence="2" type="ORF">OCBIM_22025017mg</name>
</gene>
<keyword evidence="1" id="KW-1133">Transmembrane helix</keyword>
<keyword evidence="1" id="KW-0812">Transmembrane</keyword>
<dbReference type="EMBL" id="KQ416136">
    <property type="protein sequence ID" value="KOF98484.1"/>
    <property type="molecule type" value="Genomic_DNA"/>
</dbReference>
<reference evidence="2" key="1">
    <citation type="submission" date="2015-07" db="EMBL/GenBank/DDBJ databases">
        <title>MeaNS - Measles Nucleotide Surveillance Program.</title>
        <authorList>
            <person name="Tran T."/>
            <person name="Druce J."/>
        </authorList>
    </citation>
    <scope>NUCLEOTIDE SEQUENCE</scope>
    <source>
        <strain evidence="2">UCB-OBI-ISO-001</strain>
        <tissue evidence="2">Gonad</tissue>
    </source>
</reference>
<sequence>MNKAEGSNRKYLQNHFFFVFFNLFIYCNVFKVYLLILHCTINQLNVVQSPPITKQSVLMCIKMNN</sequence>
<proteinExistence type="predicted"/>
<feature type="transmembrane region" description="Helical" evidence="1">
    <location>
        <begin position="16"/>
        <end position="36"/>
    </location>
</feature>
<evidence type="ECO:0000313" key="2">
    <source>
        <dbReference type="EMBL" id="KOF98484.1"/>
    </source>
</evidence>
<name>A0A0L8IAP9_OCTBM</name>
<organism evidence="2">
    <name type="scientific">Octopus bimaculoides</name>
    <name type="common">California two-spotted octopus</name>
    <dbReference type="NCBI Taxonomy" id="37653"/>
    <lineage>
        <taxon>Eukaryota</taxon>
        <taxon>Metazoa</taxon>
        <taxon>Spiralia</taxon>
        <taxon>Lophotrochozoa</taxon>
        <taxon>Mollusca</taxon>
        <taxon>Cephalopoda</taxon>
        <taxon>Coleoidea</taxon>
        <taxon>Octopodiformes</taxon>
        <taxon>Octopoda</taxon>
        <taxon>Incirrata</taxon>
        <taxon>Octopodidae</taxon>
        <taxon>Octopus</taxon>
    </lineage>
</organism>
<keyword evidence="1" id="KW-0472">Membrane</keyword>
<protein>
    <submittedName>
        <fullName evidence="2">Uncharacterized protein</fullName>
    </submittedName>
</protein>
<evidence type="ECO:0000256" key="1">
    <source>
        <dbReference type="SAM" id="Phobius"/>
    </source>
</evidence>
<dbReference type="AlphaFoldDB" id="A0A0L8IAP9"/>
<accession>A0A0L8IAP9</accession>